<dbReference type="FunFam" id="3.30.300.70:FF:000001">
    <property type="entry name" value="Ribosome maturation factor RimP"/>
    <property type="match status" value="1"/>
</dbReference>
<sequence>MSKNTIIQTVWELAEPIAAELGVSLWDVRFEKEGASYFLRILIDREGGADINDCEAMSRRIDPLLDEADPIPQSYYLEVWSAGMNRDLVRDFHFAQNIGKKVMVGLFEAWESGGEKEPVCILKEYRGKTIVVTDPAGNDRELTLSELRFVRLWEDMPF</sequence>
<dbReference type="AlphaFoldDB" id="A0A9D1JYV7"/>
<comment type="caution">
    <text evidence="5">The sequence shown here is derived from an EMBL/GenBank/DDBJ whole genome shotgun (WGS) entry which is preliminary data.</text>
</comment>
<dbReference type="Proteomes" id="UP000824002">
    <property type="component" value="Unassembled WGS sequence"/>
</dbReference>
<evidence type="ECO:0000313" key="6">
    <source>
        <dbReference type="Proteomes" id="UP000824002"/>
    </source>
</evidence>
<dbReference type="InterPro" id="IPR003728">
    <property type="entry name" value="Ribosome_maturation_RimP"/>
</dbReference>
<evidence type="ECO:0000313" key="5">
    <source>
        <dbReference type="EMBL" id="HIS75954.1"/>
    </source>
</evidence>
<dbReference type="Pfam" id="PF02576">
    <property type="entry name" value="RimP_N"/>
    <property type="match status" value="1"/>
</dbReference>
<evidence type="ECO:0000256" key="2">
    <source>
        <dbReference type="ARBA" id="ARBA00022517"/>
    </source>
</evidence>
<dbReference type="PANTHER" id="PTHR33867:SF1">
    <property type="entry name" value="RIBOSOME MATURATION FACTOR RIMP"/>
    <property type="match status" value="1"/>
</dbReference>
<comment type="similarity">
    <text evidence="3">Belongs to the RimP family.</text>
</comment>
<keyword evidence="1 3" id="KW-0963">Cytoplasm</keyword>
<reference evidence="5" key="1">
    <citation type="submission" date="2020-10" db="EMBL/GenBank/DDBJ databases">
        <authorList>
            <person name="Gilroy R."/>
        </authorList>
    </citation>
    <scope>NUCLEOTIDE SEQUENCE</scope>
    <source>
        <strain evidence="5">CHK199-13235</strain>
    </source>
</reference>
<keyword evidence="2 3" id="KW-0690">Ribosome biogenesis</keyword>
<name>A0A9D1JYV7_9FIRM</name>
<organism evidence="5 6">
    <name type="scientific">Candidatus Merdivicinus excrementipullorum</name>
    <dbReference type="NCBI Taxonomy" id="2840867"/>
    <lineage>
        <taxon>Bacteria</taxon>
        <taxon>Bacillati</taxon>
        <taxon>Bacillota</taxon>
        <taxon>Clostridia</taxon>
        <taxon>Eubacteriales</taxon>
        <taxon>Oscillospiraceae</taxon>
        <taxon>Oscillospiraceae incertae sedis</taxon>
        <taxon>Candidatus Merdivicinus</taxon>
    </lineage>
</organism>
<dbReference type="PANTHER" id="PTHR33867">
    <property type="entry name" value="RIBOSOME MATURATION FACTOR RIMP"/>
    <property type="match status" value="1"/>
</dbReference>
<dbReference type="InterPro" id="IPR028989">
    <property type="entry name" value="RimP_N"/>
</dbReference>
<dbReference type="EMBL" id="DVJP01000030">
    <property type="protein sequence ID" value="HIS75954.1"/>
    <property type="molecule type" value="Genomic_DNA"/>
</dbReference>
<gene>
    <name evidence="3" type="primary">rimP</name>
    <name evidence="5" type="ORF">IAB51_03990</name>
</gene>
<dbReference type="Gene3D" id="3.30.300.70">
    <property type="entry name" value="RimP-like superfamily, N-terminal"/>
    <property type="match status" value="1"/>
</dbReference>
<proteinExistence type="inferred from homology"/>
<evidence type="ECO:0000256" key="3">
    <source>
        <dbReference type="HAMAP-Rule" id="MF_01077"/>
    </source>
</evidence>
<comment type="subcellular location">
    <subcellularLocation>
        <location evidence="3">Cytoplasm</location>
    </subcellularLocation>
</comment>
<dbReference type="GO" id="GO:0000028">
    <property type="term" value="P:ribosomal small subunit assembly"/>
    <property type="evidence" value="ECO:0007669"/>
    <property type="project" value="TreeGrafter"/>
</dbReference>
<dbReference type="HAMAP" id="MF_01077">
    <property type="entry name" value="RimP"/>
    <property type="match status" value="1"/>
</dbReference>
<feature type="domain" description="Ribosome maturation factor RimP N-terminal" evidence="4">
    <location>
        <begin position="13"/>
        <end position="84"/>
    </location>
</feature>
<dbReference type="GO" id="GO:0006412">
    <property type="term" value="P:translation"/>
    <property type="evidence" value="ECO:0007669"/>
    <property type="project" value="TreeGrafter"/>
</dbReference>
<reference evidence="5" key="2">
    <citation type="journal article" date="2021" name="PeerJ">
        <title>Extensive microbial diversity within the chicken gut microbiome revealed by metagenomics and culture.</title>
        <authorList>
            <person name="Gilroy R."/>
            <person name="Ravi A."/>
            <person name="Getino M."/>
            <person name="Pursley I."/>
            <person name="Horton D.L."/>
            <person name="Alikhan N.F."/>
            <person name="Baker D."/>
            <person name="Gharbi K."/>
            <person name="Hall N."/>
            <person name="Watson M."/>
            <person name="Adriaenssens E.M."/>
            <person name="Foster-Nyarko E."/>
            <person name="Jarju S."/>
            <person name="Secka A."/>
            <person name="Antonio M."/>
            <person name="Oren A."/>
            <person name="Chaudhuri R.R."/>
            <person name="La Ragione R."/>
            <person name="Hildebrand F."/>
            <person name="Pallen M.J."/>
        </authorList>
    </citation>
    <scope>NUCLEOTIDE SEQUENCE</scope>
    <source>
        <strain evidence="5">CHK199-13235</strain>
    </source>
</reference>
<protein>
    <recommendedName>
        <fullName evidence="3">Ribosome maturation factor RimP</fullName>
    </recommendedName>
</protein>
<comment type="function">
    <text evidence="3">Required for maturation of 30S ribosomal subunits.</text>
</comment>
<evidence type="ECO:0000259" key="4">
    <source>
        <dbReference type="Pfam" id="PF02576"/>
    </source>
</evidence>
<accession>A0A9D1JYV7</accession>
<dbReference type="InterPro" id="IPR035956">
    <property type="entry name" value="RimP_N_sf"/>
</dbReference>
<dbReference type="SUPFAM" id="SSF75420">
    <property type="entry name" value="YhbC-like, N-terminal domain"/>
    <property type="match status" value="1"/>
</dbReference>
<evidence type="ECO:0000256" key="1">
    <source>
        <dbReference type="ARBA" id="ARBA00022490"/>
    </source>
</evidence>
<dbReference type="GO" id="GO:0005829">
    <property type="term" value="C:cytosol"/>
    <property type="evidence" value="ECO:0007669"/>
    <property type="project" value="TreeGrafter"/>
</dbReference>